<feature type="domain" description="ABC transporter" evidence="12">
    <location>
        <begin position="335"/>
        <end position="570"/>
    </location>
</feature>
<comment type="subcellular location">
    <subcellularLocation>
        <location evidence="1">Cell membrane</location>
        <topology evidence="1">Multi-pass membrane protein</topology>
    </subcellularLocation>
</comment>
<dbReference type="InterPro" id="IPR011917">
    <property type="entry name" value="ABC_transpr_lipidA"/>
</dbReference>
<dbReference type="InterPro" id="IPR039421">
    <property type="entry name" value="Type_1_exporter"/>
</dbReference>
<dbReference type="EMBL" id="VTOW01000002">
    <property type="protein sequence ID" value="NKE70988.1"/>
    <property type="molecule type" value="Genomic_DNA"/>
</dbReference>
<dbReference type="InterPro" id="IPR036640">
    <property type="entry name" value="ABC1_TM_sf"/>
</dbReference>
<evidence type="ECO:0000313" key="14">
    <source>
        <dbReference type="EMBL" id="NKE70988.1"/>
    </source>
</evidence>
<dbReference type="Pfam" id="PF00664">
    <property type="entry name" value="ABC_membrane"/>
    <property type="match status" value="1"/>
</dbReference>
<dbReference type="SUPFAM" id="SSF90123">
    <property type="entry name" value="ABC transporter transmembrane region"/>
    <property type="match status" value="1"/>
</dbReference>
<comment type="caution">
    <text evidence="14">The sequence shown here is derived from an EMBL/GenBank/DDBJ whole genome shotgun (WGS) entry which is preliminary data.</text>
</comment>
<dbReference type="InterPro" id="IPR027417">
    <property type="entry name" value="P-loop_NTPase"/>
</dbReference>
<keyword evidence="7" id="KW-1278">Translocase</keyword>
<evidence type="ECO:0000256" key="5">
    <source>
        <dbReference type="ARBA" id="ARBA00022741"/>
    </source>
</evidence>
<evidence type="ECO:0000256" key="1">
    <source>
        <dbReference type="ARBA" id="ARBA00004651"/>
    </source>
</evidence>
<evidence type="ECO:0000256" key="11">
    <source>
        <dbReference type="SAM" id="Phobius"/>
    </source>
</evidence>
<evidence type="ECO:0000259" key="12">
    <source>
        <dbReference type="PROSITE" id="PS50893"/>
    </source>
</evidence>
<dbReference type="AlphaFoldDB" id="A0A7X6IAW2"/>
<dbReference type="PROSITE" id="PS50893">
    <property type="entry name" value="ABC_TRANSPORTER_2"/>
    <property type="match status" value="1"/>
</dbReference>
<dbReference type="Gene3D" id="1.20.1560.10">
    <property type="entry name" value="ABC transporter type 1, transmembrane domain"/>
    <property type="match status" value="1"/>
</dbReference>
<dbReference type="Gene3D" id="3.40.50.300">
    <property type="entry name" value="P-loop containing nucleotide triphosphate hydrolases"/>
    <property type="match status" value="1"/>
</dbReference>
<dbReference type="SUPFAM" id="SSF52540">
    <property type="entry name" value="P-loop containing nucleoside triphosphate hydrolases"/>
    <property type="match status" value="1"/>
</dbReference>
<dbReference type="InterPro" id="IPR003439">
    <property type="entry name" value="ABC_transporter-like_ATP-bd"/>
</dbReference>
<gene>
    <name evidence="14" type="primary">msbA</name>
    <name evidence="14" type="ORF">MNODULE_09585</name>
</gene>
<dbReference type="Proteomes" id="UP000534783">
    <property type="component" value="Unassembled WGS sequence"/>
</dbReference>
<dbReference type="CDD" id="cd18552">
    <property type="entry name" value="ABC_6TM_MsbA_like"/>
    <property type="match status" value="1"/>
</dbReference>
<keyword evidence="9" id="KW-0445">Lipid transport</keyword>
<dbReference type="FunFam" id="3.40.50.300:FF:000218">
    <property type="entry name" value="Multidrug ABC transporter ATP-binding protein"/>
    <property type="match status" value="1"/>
</dbReference>
<evidence type="ECO:0000313" key="15">
    <source>
        <dbReference type="Proteomes" id="UP000534783"/>
    </source>
</evidence>
<evidence type="ECO:0000256" key="8">
    <source>
        <dbReference type="ARBA" id="ARBA00022989"/>
    </source>
</evidence>
<evidence type="ECO:0000256" key="10">
    <source>
        <dbReference type="ARBA" id="ARBA00023136"/>
    </source>
</evidence>
<evidence type="ECO:0000256" key="6">
    <source>
        <dbReference type="ARBA" id="ARBA00022840"/>
    </source>
</evidence>
<keyword evidence="10 11" id="KW-0472">Membrane</keyword>
<dbReference type="PANTHER" id="PTHR43394">
    <property type="entry name" value="ATP-DEPENDENT PERMEASE MDL1, MITOCHONDRIAL"/>
    <property type="match status" value="1"/>
</dbReference>
<dbReference type="GO" id="GO:0015421">
    <property type="term" value="F:ABC-type oligopeptide transporter activity"/>
    <property type="evidence" value="ECO:0007669"/>
    <property type="project" value="TreeGrafter"/>
</dbReference>
<protein>
    <submittedName>
        <fullName evidence="14">Lipid A export permease/ATP-binding protein MsbA</fullName>
    </submittedName>
</protein>
<keyword evidence="4 11" id="KW-0812">Transmembrane</keyword>
<accession>A0A7X6IAW2</accession>
<dbReference type="NCBIfam" id="TIGR02203">
    <property type="entry name" value="MsbA_lipidA"/>
    <property type="match status" value="1"/>
</dbReference>
<evidence type="ECO:0000256" key="9">
    <source>
        <dbReference type="ARBA" id="ARBA00023055"/>
    </source>
</evidence>
<keyword evidence="5" id="KW-0547">Nucleotide-binding</keyword>
<feature type="transmembrane region" description="Helical" evidence="11">
    <location>
        <begin position="52"/>
        <end position="74"/>
    </location>
</feature>
<dbReference type="GO" id="GO:0005886">
    <property type="term" value="C:plasma membrane"/>
    <property type="evidence" value="ECO:0007669"/>
    <property type="project" value="UniProtKB-SubCell"/>
</dbReference>
<keyword evidence="15" id="KW-1185">Reference proteome</keyword>
<dbReference type="SMART" id="SM00382">
    <property type="entry name" value="AAA"/>
    <property type="match status" value="1"/>
</dbReference>
<keyword evidence="3" id="KW-1003">Cell membrane</keyword>
<evidence type="ECO:0000256" key="2">
    <source>
        <dbReference type="ARBA" id="ARBA00022448"/>
    </source>
</evidence>
<dbReference type="PROSITE" id="PS00211">
    <property type="entry name" value="ABC_TRANSPORTER_1"/>
    <property type="match status" value="1"/>
</dbReference>
<feature type="transmembrane region" description="Helical" evidence="11">
    <location>
        <begin position="156"/>
        <end position="174"/>
    </location>
</feature>
<dbReference type="GO" id="GO:0034040">
    <property type="term" value="F:ATPase-coupled lipid transmembrane transporter activity"/>
    <property type="evidence" value="ECO:0007669"/>
    <property type="project" value="InterPro"/>
</dbReference>
<evidence type="ECO:0000256" key="7">
    <source>
        <dbReference type="ARBA" id="ARBA00022967"/>
    </source>
</evidence>
<dbReference type="InterPro" id="IPR017871">
    <property type="entry name" value="ABC_transporter-like_CS"/>
</dbReference>
<dbReference type="Pfam" id="PF00005">
    <property type="entry name" value="ABC_tran"/>
    <property type="match status" value="1"/>
</dbReference>
<evidence type="ECO:0000256" key="3">
    <source>
        <dbReference type="ARBA" id="ARBA00022475"/>
    </source>
</evidence>
<sequence length="595" mass="65949">MKLYLRLLKFVKPHRWTLAAAFFCSAMVSLLTAAYAWLVQPVVNDVFIRKDGFMLKILPVAIILVALLKGLFNYGQAYLVRYVGSRIIAGIRKDLYRHIVLLPIGFHAKNATGKLMSRVINDVGIMQTAVSTVVKDLFQQSLTMVALTGVIFYQNWQLGLMAILAMPLATYPLIRVGRRLRKVARAGQEKIGDLTSILQETFSGIRIVKAFGREDFETERFDKKNMNYFKNVMRATSVSELTSPMMETLGSVGAAAIIWYGGYQVITGQMDAGAFFSFMTAAMLMYAPMKGLSSANNILQQALAAAERVFTILDQKNERELDPGRRLVPSLHGEIEFREVSFQYDGIRSAALSNISLKARPGEVIALVGSSGAGKTTLVNMIPRFYEPQGGTILIDGIPIQEINLGSLRSQIGIVSQEVVLFDDTVRWNIAYGLDHVSDEEIVRAAEAAYAHLFIGKMPKGYDTVLEKGGANLSGGERQRLAIARALLKNPPILILDEATSALDAESEFIVQKALVNLMKNRTTFVIAHRLSTVQRATCIIVVDQGRIVEMGRHEDLMQRDGPYRKVYQMQFLHTEGGESPDGEVIEPLSEGRNG</sequence>
<dbReference type="InterPro" id="IPR011527">
    <property type="entry name" value="ABC1_TM_dom"/>
</dbReference>
<keyword evidence="6 14" id="KW-0067">ATP-binding</keyword>
<feature type="domain" description="ABC transmembrane type-1" evidence="13">
    <location>
        <begin position="19"/>
        <end position="301"/>
    </location>
</feature>
<dbReference type="GO" id="GO:0016887">
    <property type="term" value="F:ATP hydrolysis activity"/>
    <property type="evidence" value="ECO:0007669"/>
    <property type="project" value="InterPro"/>
</dbReference>
<reference evidence="14 15" key="1">
    <citation type="journal article" date="2020" name="Nature">
        <title>Bacterial chemolithoautotrophy via manganese oxidation.</title>
        <authorList>
            <person name="Yu H."/>
            <person name="Leadbetter J.R."/>
        </authorList>
    </citation>
    <scope>NUCLEOTIDE SEQUENCE [LARGE SCALE GENOMIC DNA]</scope>
    <source>
        <strain evidence="14 15">Mn-1</strain>
    </source>
</reference>
<dbReference type="GO" id="GO:0005524">
    <property type="term" value="F:ATP binding"/>
    <property type="evidence" value="ECO:0007669"/>
    <property type="project" value="UniProtKB-KW"/>
</dbReference>
<dbReference type="RefSeq" id="WP_168059333.1">
    <property type="nucleotide sequence ID" value="NZ_VTOW01000002.1"/>
</dbReference>
<dbReference type="PROSITE" id="PS50929">
    <property type="entry name" value="ABC_TM1F"/>
    <property type="match status" value="1"/>
</dbReference>
<keyword evidence="8 11" id="KW-1133">Transmembrane helix</keyword>
<proteinExistence type="predicted"/>
<name>A0A7X6IAW2_9BACT</name>
<dbReference type="PANTHER" id="PTHR43394:SF1">
    <property type="entry name" value="ATP-BINDING CASSETTE SUB-FAMILY B MEMBER 10, MITOCHONDRIAL"/>
    <property type="match status" value="1"/>
</dbReference>
<organism evidence="14 15">
    <name type="scientific">Candidatus Manganitrophus noduliformans</name>
    <dbReference type="NCBI Taxonomy" id="2606439"/>
    <lineage>
        <taxon>Bacteria</taxon>
        <taxon>Pseudomonadati</taxon>
        <taxon>Nitrospirota</taxon>
        <taxon>Nitrospiria</taxon>
        <taxon>Candidatus Troglogloeales</taxon>
        <taxon>Candidatus Manganitrophaceae</taxon>
        <taxon>Candidatus Manganitrophus</taxon>
    </lineage>
</organism>
<dbReference type="InterPro" id="IPR003593">
    <property type="entry name" value="AAA+_ATPase"/>
</dbReference>
<evidence type="ECO:0000259" key="13">
    <source>
        <dbReference type="PROSITE" id="PS50929"/>
    </source>
</evidence>
<keyword evidence="2" id="KW-0813">Transport</keyword>
<evidence type="ECO:0000256" key="4">
    <source>
        <dbReference type="ARBA" id="ARBA00022692"/>
    </source>
</evidence>